<dbReference type="AlphaFoldDB" id="A0A0E0E3I1"/>
<evidence type="ECO:0000313" key="6">
    <source>
        <dbReference type="Proteomes" id="UP000008021"/>
    </source>
</evidence>
<dbReference type="Proteomes" id="UP000008021">
    <property type="component" value="Chromosome 6"/>
</dbReference>
<dbReference type="Gene3D" id="3.40.50.300">
    <property type="entry name" value="P-loop containing nucleotide triphosphate hydrolases"/>
    <property type="match status" value="2"/>
</dbReference>
<name>A0A0E0E3I1_9ORYZ</name>
<evidence type="ECO:0000259" key="4">
    <source>
        <dbReference type="Pfam" id="PF00685"/>
    </source>
</evidence>
<dbReference type="InterPro" id="IPR027417">
    <property type="entry name" value="P-loop_NTPase"/>
</dbReference>
<dbReference type="EC" id="2.8.2.-" evidence="3"/>
<comment type="similarity">
    <text evidence="1 3">Belongs to the sulfotransferase 1 family.</text>
</comment>
<dbReference type="Pfam" id="PF00685">
    <property type="entry name" value="Sulfotransfer_1"/>
    <property type="match status" value="1"/>
</dbReference>
<dbReference type="HOGENOM" id="CLU_027239_0_3_1"/>
<proteinExistence type="inferred from homology"/>
<evidence type="ECO:0000256" key="2">
    <source>
        <dbReference type="ARBA" id="ARBA00022679"/>
    </source>
</evidence>
<sequence>MPHSGDVILTTYPKCGTTWLKSLSFTIVNRSQYSFSNHPLLTRHPQHVVPFIEIHGEETKTRSCRMVYLCRDLKDAFISRWYFENKASMERPEKVMFLKYDIKSDPALVVRKLADFLGMPFTKEEDDGGIPEQVVKLCDFETLANLDSWEELRRRVGDWVNHMSVEMAVRLDRIVQEKLE</sequence>
<feature type="domain" description="Sulfotransferase" evidence="4">
    <location>
        <begin position="5"/>
        <end position="89"/>
    </location>
</feature>
<evidence type="ECO:0000256" key="3">
    <source>
        <dbReference type="RuleBase" id="RU361155"/>
    </source>
</evidence>
<dbReference type="InterPro" id="IPR000863">
    <property type="entry name" value="Sulfotransferase_dom"/>
</dbReference>
<dbReference type="eggNOG" id="KOG1584">
    <property type="taxonomic scope" value="Eukaryota"/>
</dbReference>
<dbReference type="SUPFAM" id="SSF52540">
    <property type="entry name" value="P-loop containing nucleoside triphosphate hydrolases"/>
    <property type="match status" value="1"/>
</dbReference>
<organism evidence="5">
    <name type="scientific">Oryza meridionalis</name>
    <dbReference type="NCBI Taxonomy" id="40149"/>
    <lineage>
        <taxon>Eukaryota</taxon>
        <taxon>Viridiplantae</taxon>
        <taxon>Streptophyta</taxon>
        <taxon>Embryophyta</taxon>
        <taxon>Tracheophyta</taxon>
        <taxon>Spermatophyta</taxon>
        <taxon>Magnoliopsida</taxon>
        <taxon>Liliopsida</taxon>
        <taxon>Poales</taxon>
        <taxon>Poaceae</taxon>
        <taxon>BOP clade</taxon>
        <taxon>Oryzoideae</taxon>
        <taxon>Oryzeae</taxon>
        <taxon>Oryzinae</taxon>
        <taxon>Oryza</taxon>
    </lineage>
</organism>
<dbReference type="PANTHER" id="PTHR11783">
    <property type="entry name" value="SULFOTRANSFERASE SULT"/>
    <property type="match status" value="1"/>
</dbReference>
<dbReference type="Gramene" id="OMERI06G20590.1">
    <property type="protein sequence ID" value="OMERI06G20590.1"/>
    <property type="gene ID" value="OMERI06G20590"/>
</dbReference>
<evidence type="ECO:0000313" key="5">
    <source>
        <dbReference type="EnsemblPlants" id="OMERI06G20590.1"/>
    </source>
</evidence>
<reference evidence="5" key="1">
    <citation type="submission" date="2015-04" db="UniProtKB">
        <authorList>
            <consortium name="EnsemblPlants"/>
        </authorList>
    </citation>
    <scope>IDENTIFICATION</scope>
</reference>
<evidence type="ECO:0000256" key="1">
    <source>
        <dbReference type="ARBA" id="ARBA00005771"/>
    </source>
</evidence>
<accession>A0A0E0E3I1</accession>
<dbReference type="GO" id="GO:0008146">
    <property type="term" value="F:sulfotransferase activity"/>
    <property type="evidence" value="ECO:0007669"/>
    <property type="project" value="InterPro"/>
</dbReference>
<reference evidence="5" key="2">
    <citation type="submission" date="2018-05" db="EMBL/GenBank/DDBJ databases">
        <title>OmerRS3 (Oryza meridionalis Reference Sequence Version 3).</title>
        <authorList>
            <person name="Zhang J."/>
            <person name="Kudrna D."/>
            <person name="Lee S."/>
            <person name="Talag J."/>
            <person name="Welchert J."/>
            <person name="Wing R.A."/>
        </authorList>
    </citation>
    <scope>NUCLEOTIDE SEQUENCE [LARGE SCALE GENOMIC DNA]</scope>
    <source>
        <strain evidence="5">cv. OR44</strain>
    </source>
</reference>
<keyword evidence="6" id="KW-1185">Reference proteome</keyword>
<keyword evidence="2 3" id="KW-0808">Transferase</keyword>
<dbReference type="EnsemblPlants" id="OMERI06G20590.1">
    <property type="protein sequence ID" value="OMERI06G20590.1"/>
    <property type="gene ID" value="OMERI06G20590"/>
</dbReference>
<protein>
    <recommendedName>
        <fullName evidence="3">Sulfotransferase</fullName>
        <ecNumber evidence="3">2.8.2.-</ecNumber>
    </recommendedName>
</protein>